<accession>A0A0N5CRF1</accession>
<dbReference type="OMA" id="YNVRDIE"/>
<evidence type="ECO:0000313" key="4">
    <source>
        <dbReference type="WBParaSite" id="TCLT_0000280101-mRNA-1"/>
    </source>
</evidence>
<reference evidence="4" key="1">
    <citation type="submission" date="2017-02" db="UniProtKB">
        <authorList>
            <consortium name="WormBaseParasite"/>
        </authorList>
    </citation>
    <scope>IDENTIFICATION</scope>
</reference>
<evidence type="ECO:0000256" key="1">
    <source>
        <dbReference type="SAM" id="MobiDB-lite"/>
    </source>
</evidence>
<sequence length="224" mass="25555">MTKNSDSSEEQKVLPPPYKSIYPGMPEYDTTKMEKENIAEKFENSFLESNDISKIIKAIDFAARRHRNQRRKDSTQTPYVNHLTGVAFILTNEANITDTATIVAAVLHDVVEHTKTTIDEVREMFGDEVAHIVNECTLDNDKKRKAKFMGQLERANKLSKKAKLVELADKLYNLRDIERATPVGWSSHHVKDYVQFAKDLLSIIRGINDPLEVALDDIINKIVK</sequence>
<dbReference type="WBParaSite" id="TCLT_0000280101-mRNA-1">
    <property type="protein sequence ID" value="TCLT_0000280101-mRNA-1"/>
    <property type="gene ID" value="TCLT_0000280101"/>
</dbReference>
<dbReference type="Proteomes" id="UP000276776">
    <property type="component" value="Unassembled WGS sequence"/>
</dbReference>
<dbReference type="PANTHER" id="PTHR46246">
    <property type="entry name" value="GUANOSINE-3',5'-BIS(DIPHOSPHATE) 3'-PYROPHOSPHOHYDROLASE MESH1"/>
    <property type="match status" value="1"/>
</dbReference>
<dbReference type="SUPFAM" id="SSF109604">
    <property type="entry name" value="HD-domain/PDEase-like"/>
    <property type="match status" value="1"/>
</dbReference>
<protein>
    <submittedName>
        <fullName evidence="4">HD domain-containing protein</fullName>
    </submittedName>
</protein>
<proteinExistence type="predicted"/>
<dbReference type="PANTHER" id="PTHR46246:SF1">
    <property type="entry name" value="GUANOSINE-3',5'-BIS(DIPHOSPHATE) 3'-PYROPHOSPHOHYDROLASE MESH1"/>
    <property type="match status" value="1"/>
</dbReference>
<reference evidence="2 3" key="2">
    <citation type="submission" date="2018-11" db="EMBL/GenBank/DDBJ databases">
        <authorList>
            <consortium name="Pathogen Informatics"/>
        </authorList>
    </citation>
    <scope>NUCLEOTIDE SEQUENCE [LARGE SCALE GENOMIC DNA]</scope>
</reference>
<evidence type="ECO:0000313" key="2">
    <source>
        <dbReference type="EMBL" id="VDM98946.1"/>
    </source>
</evidence>
<feature type="region of interest" description="Disordered" evidence="1">
    <location>
        <begin position="1"/>
        <end position="27"/>
    </location>
</feature>
<organism evidence="4">
    <name type="scientific">Thelazia callipaeda</name>
    <name type="common">Oriental eyeworm</name>
    <name type="synonym">Parasitic nematode</name>
    <dbReference type="NCBI Taxonomy" id="103827"/>
    <lineage>
        <taxon>Eukaryota</taxon>
        <taxon>Metazoa</taxon>
        <taxon>Ecdysozoa</taxon>
        <taxon>Nematoda</taxon>
        <taxon>Chromadorea</taxon>
        <taxon>Rhabditida</taxon>
        <taxon>Spirurina</taxon>
        <taxon>Spiruromorpha</taxon>
        <taxon>Thelazioidea</taxon>
        <taxon>Thelaziidae</taxon>
        <taxon>Thelazia</taxon>
    </lineage>
</organism>
<keyword evidence="3" id="KW-1185">Reference proteome</keyword>
<dbReference type="AlphaFoldDB" id="A0A0N5CRF1"/>
<dbReference type="Gene3D" id="1.10.3210.10">
    <property type="entry name" value="Hypothetical protein af1432"/>
    <property type="match status" value="1"/>
</dbReference>
<dbReference type="Pfam" id="PF13328">
    <property type="entry name" value="HD_4"/>
    <property type="match status" value="1"/>
</dbReference>
<dbReference type="OrthoDB" id="430679at2759"/>
<dbReference type="InterPro" id="IPR052194">
    <property type="entry name" value="MESH1"/>
</dbReference>
<dbReference type="GO" id="GO:0008893">
    <property type="term" value="F:guanosine-3',5'-bis(diphosphate) 3'-diphosphatase activity"/>
    <property type="evidence" value="ECO:0007669"/>
    <property type="project" value="TreeGrafter"/>
</dbReference>
<dbReference type="EMBL" id="UYYF01000709">
    <property type="protein sequence ID" value="VDM98946.1"/>
    <property type="molecule type" value="Genomic_DNA"/>
</dbReference>
<gene>
    <name evidence="2" type="ORF">TCLT_LOCUS2802</name>
</gene>
<name>A0A0N5CRF1_THECL</name>
<dbReference type="STRING" id="103827.A0A0N5CRF1"/>
<evidence type="ECO:0000313" key="3">
    <source>
        <dbReference type="Proteomes" id="UP000276776"/>
    </source>
</evidence>